<name>A0A5C6ZG92_9FLAO</name>
<dbReference type="AlphaFoldDB" id="A0A5C6ZG92"/>
<gene>
    <name evidence="1" type="ORF">ESY86_10045</name>
</gene>
<accession>A0A5C6ZG92</accession>
<dbReference type="Proteomes" id="UP000321578">
    <property type="component" value="Unassembled WGS sequence"/>
</dbReference>
<reference evidence="1 2" key="1">
    <citation type="submission" date="2019-08" db="EMBL/GenBank/DDBJ databases">
        <title>Genomes of Subsaximicrobium wynnwilliamsii strains.</title>
        <authorList>
            <person name="Bowman J.P."/>
        </authorList>
    </citation>
    <scope>NUCLEOTIDE SEQUENCE [LARGE SCALE GENOMIC DNA]</scope>
    <source>
        <strain evidence="1 2">2-80-2</strain>
    </source>
</reference>
<organism evidence="1 2">
    <name type="scientific">Subsaximicrobium wynnwilliamsii</name>
    <dbReference type="NCBI Taxonomy" id="291179"/>
    <lineage>
        <taxon>Bacteria</taxon>
        <taxon>Pseudomonadati</taxon>
        <taxon>Bacteroidota</taxon>
        <taxon>Flavobacteriia</taxon>
        <taxon>Flavobacteriales</taxon>
        <taxon>Flavobacteriaceae</taxon>
        <taxon>Subsaximicrobium</taxon>
    </lineage>
</organism>
<keyword evidence="2" id="KW-1185">Reference proteome</keyword>
<evidence type="ECO:0000313" key="2">
    <source>
        <dbReference type="Proteomes" id="UP000321578"/>
    </source>
</evidence>
<proteinExistence type="predicted"/>
<dbReference type="Gene3D" id="3.40.50.2300">
    <property type="match status" value="1"/>
</dbReference>
<comment type="caution">
    <text evidence="1">The sequence shown here is derived from an EMBL/GenBank/DDBJ whole genome shotgun (WGS) entry which is preliminary data.</text>
</comment>
<dbReference type="SUPFAM" id="SSF52172">
    <property type="entry name" value="CheY-like"/>
    <property type="match status" value="1"/>
</dbReference>
<dbReference type="EMBL" id="VORO01000009">
    <property type="protein sequence ID" value="TXD89102.1"/>
    <property type="molecule type" value="Genomic_DNA"/>
</dbReference>
<sequence length="174" mass="20141">MKQLQRFKQDLVFLDLSLPVSKDKKFLSGDDIGLWLREKSPETKILIFTFISDSERIRSIIKTIKPDGFINKSDFEPSNLSNVVKTILAGGSHYSQIIKNHETDQIVDRYITDEMDRKIVYHLSMGEKTKDLPALVHLSLRSIEERKVKLRDLFGITKDSDSNLIKEAKKRHII</sequence>
<dbReference type="OrthoDB" id="651456at2"/>
<protein>
    <submittedName>
        <fullName evidence="1">Response regulator transcription factor</fullName>
    </submittedName>
</protein>
<dbReference type="InterPro" id="IPR011006">
    <property type="entry name" value="CheY-like_superfamily"/>
</dbReference>
<evidence type="ECO:0000313" key="1">
    <source>
        <dbReference type="EMBL" id="TXD89102.1"/>
    </source>
</evidence>